<dbReference type="InterPro" id="IPR037042">
    <property type="entry name" value="YdaT-like_sf"/>
</dbReference>
<name>A0AAU7QAC7_9GAMM</name>
<sequence>MENIEKLKHEIMSWAAERGQEHVAIEISRAWRQQLSTNPTKIYLHPIEDELGQADWQAINNNRQQIFRWLRGESKAARTKVHELTNAMIAALPAERRARIDGEPFNYLIAVLVRNMSSAIIAALLTDRDMSHHIKAAHNALDALLCMKVSR</sequence>
<protein>
    <submittedName>
        <fullName evidence="1">Toxin YdaT family protein</fullName>
    </submittedName>
</protein>
<dbReference type="AlphaFoldDB" id="A0AAU7QAC7"/>
<dbReference type="EMBL" id="CP157947">
    <property type="protein sequence ID" value="XBS69898.1"/>
    <property type="molecule type" value="Genomic_DNA"/>
</dbReference>
<accession>A0AAU7QAC7</accession>
<evidence type="ECO:0000313" key="1">
    <source>
        <dbReference type="EMBL" id="XBS69898.1"/>
    </source>
</evidence>
<dbReference type="InterPro" id="IPR009364">
    <property type="entry name" value="YdaT-like"/>
</dbReference>
<dbReference type="Pfam" id="PF06254">
    <property type="entry name" value="YdaT_toxin"/>
    <property type="match status" value="1"/>
</dbReference>
<organism evidence="1">
    <name type="scientific">Acerihabitans sp. KWT182</name>
    <dbReference type="NCBI Taxonomy" id="3157919"/>
    <lineage>
        <taxon>Bacteria</taxon>
        <taxon>Pseudomonadati</taxon>
        <taxon>Pseudomonadota</taxon>
        <taxon>Gammaproteobacteria</taxon>
        <taxon>Enterobacterales</taxon>
        <taxon>Pectobacteriaceae</taxon>
        <taxon>Acerihabitans</taxon>
    </lineage>
</organism>
<proteinExistence type="predicted"/>
<reference evidence="1" key="1">
    <citation type="submission" date="2024-06" db="EMBL/GenBank/DDBJ databases">
        <authorList>
            <person name="Coelho C."/>
            <person name="Bento M."/>
            <person name="Garcia E."/>
            <person name="Camelo A."/>
            <person name="Brandao I."/>
            <person name="Espirito Santo C."/>
            <person name="Trovao J."/>
            <person name="Verissimo A."/>
            <person name="Costa J."/>
            <person name="Tiago I."/>
        </authorList>
    </citation>
    <scope>NUCLEOTIDE SEQUENCE</scope>
    <source>
        <strain evidence="1">KWT182</strain>
    </source>
</reference>
<dbReference type="Gene3D" id="1.10.3600.10">
    <property type="entry name" value="Putative bacterial toxin ydaT"/>
    <property type="match status" value="1"/>
</dbReference>
<gene>
    <name evidence="1" type="ORF">ABK905_00470</name>
</gene>